<accession>A0ABR4BUM8</accession>
<dbReference type="EMBL" id="JAZHXI010000020">
    <property type="protein sequence ID" value="KAL2061067.1"/>
    <property type="molecule type" value="Genomic_DNA"/>
</dbReference>
<feature type="compositionally biased region" description="Basic and acidic residues" evidence="1">
    <location>
        <begin position="34"/>
        <end position="44"/>
    </location>
</feature>
<gene>
    <name evidence="2" type="ORF">VTL71DRAFT_9119</name>
</gene>
<sequence length="306" mass="34174">MCGVLPRFFALFMFGKKNPGPQDASKLQQDNSGDEYRNEEKKGLTDEVTEVRPVRKVAEVQYGDGLYDAGYFDDQEEPPLYCDIEHIEDKQMEALGGRQAFRKEIEVGTPRNMVPSPMQTGTSSDTSDSEKILTYPGLKSCLRTPPKSPTLCPRCRNTPQVIQQALPTEGGRIGQEVVVFRQEPKTGVSVDVTVDITPKLEHWAVRGYKRFARDKTGKEEYNTLDTTQLATFDCTNCGGYKFHYQLDVVEVLGPESESEKEEGGQGHVMFSLISRKCIENRTLPWDLLNKAFGKASAQGSAQVTNS</sequence>
<evidence type="ECO:0000256" key="1">
    <source>
        <dbReference type="SAM" id="MobiDB-lite"/>
    </source>
</evidence>
<proteinExistence type="predicted"/>
<evidence type="ECO:0000313" key="3">
    <source>
        <dbReference type="Proteomes" id="UP001595075"/>
    </source>
</evidence>
<protein>
    <submittedName>
        <fullName evidence="2">Uncharacterized protein</fullName>
    </submittedName>
</protein>
<organism evidence="2 3">
    <name type="scientific">Oculimacula yallundae</name>
    <dbReference type="NCBI Taxonomy" id="86028"/>
    <lineage>
        <taxon>Eukaryota</taxon>
        <taxon>Fungi</taxon>
        <taxon>Dikarya</taxon>
        <taxon>Ascomycota</taxon>
        <taxon>Pezizomycotina</taxon>
        <taxon>Leotiomycetes</taxon>
        <taxon>Helotiales</taxon>
        <taxon>Ploettnerulaceae</taxon>
        <taxon>Oculimacula</taxon>
    </lineage>
</organism>
<feature type="compositionally biased region" description="Polar residues" evidence="1">
    <location>
        <begin position="117"/>
        <end position="126"/>
    </location>
</feature>
<name>A0ABR4BUM8_9HELO</name>
<reference evidence="2 3" key="1">
    <citation type="journal article" date="2024" name="Commun. Biol.">
        <title>Comparative genomic analysis of thermophilic fungi reveals convergent evolutionary adaptations and gene losses.</title>
        <authorList>
            <person name="Steindorff A.S."/>
            <person name="Aguilar-Pontes M.V."/>
            <person name="Robinson A.J."/>
            <person name="Andreopoulos B."/>
            <person name="LaButti K."/>
            <person name="Kuo A."/>
            <person name="Mondo S."/>
            <person name="Riley R."/>
            <person name="Otillar R."/>
            <person name="Haridas S."/>
            <person name="Lipzen A."/>
            <person name="Grimwood J."/>
            <person name="Schmutz J."/>
            <person name="Clum A."/>
            <person name="Reid I.D."/>
            <person name="Moisan M.C."/>
            <person name="Butler G."/>
            <person name="Nguyen T.T.M."/>
            <person name="Dewar K."/>
            <person name="Conant G."/>
            <person name="Drula E."/>
            <person name="Henrissat B."/>
            <person name="Hansel C."/>
            <person name="Singer S."/>
            <person name="Hutchinson M.I."/>
            <person name="de Vries R.P."/>
            <person name="Natvig D.O."/>
            <person name="Powell A.J."/>
            <person name="Tsang A."/>
            <person name="Grigoriev I.V."/>
        </authorList>
    </citation>
    <scope>NUCLEOTIDE SEQUENCE [LARGE SCALE GENOMIC DNA]</scope>
    <source>
        <strain evidence="2 3">CBS 494.80</strain>
    </source>
</reference>
<comment type="caution">
    <text evidence="2">The sequence shown here is derived from an EMBL/GenBank/DDBJ whole genome shotgun (WGS) entry which is preliminary data.</text>
</comment>
<dbReference type="Proteomes" id="UP001595075">
    <property type="component" value="Unassembled WGS sequence"/>
</dbReference>
<keyword evidence="3" id="KW-1185">Reference proteome</keyword>
<feature type="region of interest" description="Disordered" evidence="1">
    <location>
        <begin position="20"/>
        <end position="44"/>
    </location>
</feature>
<evidence type="ECO:0000313" key="2">
    <source>
        <dbReference type="EMBL" id="KAL2061067.1"/>
    </source>
</evidence>
<feature type="region of interest" description="Disordered" evidence="1">
    <location>
        <begin position="110"/>
        <end position="130"/>
    </location>
</feature>